<dbReference type="GO" id="GO:0005634">
    <property type="term" value="C:nucleus"/>
    <property type="evidence" value="ECO:0007669"/>
    <property type="project" value="TreeGrafter"/>
</dbReference>
<evidence type="ECO:0000256" key="1">
    <source>
        <dbReference type="ARBA" id="ARBA00022723"/>
    </source>
</evidence>
<dbReference type="Proteomes" id="UP000301870">
    <property type="component" value="Unplaced"/>
</dbReference>
<dbReference type="Pfam" id="PF12874">
    <property type="entry name" value="zf-met"/>
    <property type="match status" value="1"/>
</dbReference>
<dbReference type="InterPro" id="IPR013087">
    <property type="entry name" value="Znf_C2H2_type"/>
</dbReference>
<accession>A0A9J7J189</accession>
<feature type="domain" description="C2H2-type" evidence="6">
    <location>
        <begin position="316"/>
        <end position="340"/>
    </location>
</feature>
<keyword evidence="7" id="KW-1185">Reference proteome</keyword>
<name>A0A9J7J189_SPOLT</name>
<dbReference type="Pfam" id="PF00096">
    <property type="entry name" value="zf-C2H2"/>
    <property type="match status" value="2"/>
</dbReference>
<dbReference type="OrthoDB" id="1405595at2759"/>
<dbReference type="GO" id="GO:0000981">
    <property type="term" value="F:DNA-binding transcription factor activity, RNA polymerase II-specific"/>
    <property type="evidence" value="ECO:0007669"/>
    <property type="project" value="TreeGrafter"/>
</dbReference>
<reference evidence="8" key="1">
    <citation type="submission" date="2025-08" db="UniProtKB">
        <authorList>
            <consortium name="RefSeq"/>
        </authorList>
    </citation>
    <scope>IDENTIFICATION</scope>
    <source>
        <strain evidence="8">Ishihara</strain>
        <tissue evidence="8">Whole body</tissue>
    </source>
</reference>
<feature type="domain" description="C2H2-type" evidence="6">
    <location>
        <begin position="532"/>
        <end position="559"/>
    </location>
</feature>
<feature type="domain" description="C2H2-type" evidence="6">
    <location>
        <begin position="560"/>
        <end position="583"/>
    </location>
</feature>
<dbReference type="GO" id="GO:0008270">
    <property type="term" value="F:zinc ion binding"/>
    <property type="evidence" value="ECO:0007669"/>
    <property type="project" value="UniProtKB-KW"/>
</dbReference>
<dbReference type="PANTHER" id="PTHR24379">
    <property type="entry name" value="KRAB AND ZINC FINGER DOMAIN-CONTAINING"/>
    <property type="match status" value="1"/>
</dbReference>
<dbReference type="Gene3D" id="3.30.160.60">
    <property type="entry name" value="Classic Zinc Finger"/>
    <property type="match status" value="6"/>
</dbReference>
<keyword evidence="2" id="KW-0677">Repeat</keyword>
<proteinExistence type="predicted"/>
<keyword evidence="4" id="KW-0862">Zinc</keyword>
<evidence type="ECO:0000259" key="6">
    <source>
        <dbReference type="PROSITE" id="PS50157"/>
    </source>
</evidence>
<keyword evidence="1" id="KW-0479">Metal-binding</keyword>
<evidence type="ECO:0000256" key="3">
    <source>
        <dbReference type="ARBA" id="ARBA00022771"/>
    </source>
</evidence>
<feature type="domain" description="C2H2-type" evidence="6">
    <location>
        <begin position="395"/>
        <end position="423"/>
    </location>
</feature>
<dbReference type="PROSITE" id="PS00028">
    <property type="entry name" value="ZINC_FINGER_C2H2_1"/>
    <property type="match status" value="10"/>
</dbReference>
<dbReference type="SUPFAM" id="SSF57667">
    <property type="entry name" value="beta-beta-alpha zinc fingers"/>
    <property type="match status" value="3"/>
</dbReference>
<dbReference type="RefSeq" id="XP_022834988.1">
    <property type="nucleotide sequence ID" value="XM_022979220.1"/>
</dbReference>
<evidence type="ECO:0000313" key="7">
    <source>
        <dbReference type="Proteomes" id="UP000301870"/>
    </source>
</evidence>
<dbReference type="PROSITE" id="PS50157">
    <property type="entry name" value="ZINC_FINGER_C2H2_2"/>
    <property type="match status" value="7"/>
</dbReference>
<feature type="domain" description="C2H2-type" evidence="6">
    <location>
        <begin position="471"/>
        <end position="499"/>
    </location>
</feature>
<dbReference type="KEGG" id="sliu:111362530"/>
<gene>
    <name evidence="8" type="primary">LOC111362530</name>
</gene>
<feature type="domain" description="C2H2-type" evidence="6">
    <location>
        <begin position="369"/>
        <end position="392"/>
    </location>
</feature>
<evidence type="ECO:0000313" key="8">
    <source>
        <dbReference type="RefSeq" id="XP_022834988.1"/>
    </source>
</evidence>
<feature type="domain" description="C2H2-type" evidence="6">
    <location>
        <begin position="343"/>
        <end position="366"/>
    </location>
</feature>
<dbReference type="AlphaFoldDB" id="A0A9J7J189"/>
<keyword evidence="3 5" id="KW-0863">Zinc-finger</keyword>
<protein>
    <submittedName>
        <fullName evidence="8">Zinc finger protein 184-like isoform X1</fullName>
    </submittedName>
</protein>
<dbReference type="GeneID" id="111362530"/>
<sequence>MEAKIECQRMIVLCHGCLSADRKISCVTGRQKTLFTKLRDDKRNENDKNLLLCWECKALLNKTQQFQTRIKSAQKQLADYLHGYMHDTNKFNIHTRLSKTKNPEYDHIYVHEEEINENNFFSTQYGSDTESDTKDDLVIDEEDNFLTENAELLQEIKEECDNEIKNEVDSLSCNDDNDDMDYCDREFKIEERDLLRKEKRKKKRPAGYQSIKKYSNFATSRVIRDPFTDEVGEFYDSVNLDFSDIKEIHIKFSLSKAKFVCEMCKIGFTRHLDYARHNVFKHLEISYPAPCNICKDNITSEAHLHAHWKLQHNIMMKCKFCGDICRNKGELKKHLNRTHTKIYTCDKCAQEFPTLRDFTEHYKNMHEIFQCDHCQKTFKVKVKLEAHMKNYHLPLYCSVCKKNFKNFRQYATHLKYYHPELVPIKINAEVNLTSKDLRYCVECDKQFPSVYLYQKHVKDSVKHTPKPKVSLPCPVCNKTFTKTSYRNNHYRLFHTDKTKHYCELCDKYFVNGFGIRTHFKNVHQKIPKPKDKICDLCGRGFHTNRILVNHRRTHTGERPHKCQYCPAAFAQKTAMMTHQKTQHKNVISSSSHETQDVHCLTQSSTNVC</sequence>
<dbReference type="FunFam" id="3.30.160.60:FF:000446">
    <property type="entry name" value="Zinc finger protein"/>
    <property type="match status" value="1"/>
</dbReference>
<dbReference type="SMART" id="SM00355">
    <property type="entry name" value="ZnF_C2H2"/>
    <property type="match status" value="11"/>
</dbReference>
<evidence type="ECO:0000256" key="2">
    <source>
        <dbReference type="ARBA" id="ARBA00022737"/>
    </source>
</evidence>
<dbReference type="InterPro" id="IPR036236">
    <property type="entry name" value="Znf_C2H2_sf"/>
</dbReference>
<organism evidence="7 8">
    <name type="scientific">Spodoptera litura</name>
    <name type="common">Asian cotton leafworm</name>
    <dbReference type="NCBI Taxonomy" id="69820"/>
    <lineage>
        <taxon>Eukaryota</taxon>
        <taxon>Metazoa</taxon>
        <taxon>Ecdysozoa</taxon>
        <taxon>Arthropoda</taxon>
        <taxon>Hexapoda</taxon>
        <taxon>Insecta</taxon>
        <taxon>Pterygota</taxon>
        <taxon>Neoptera</taxon>
        <taxon>Endopterygota</taxon>
        <taxon>Lepidoptera</taxon>
        <taxon>Glossata</taxon>
        <taxon>Ditrysia</taxon>
        <taxon>Noctuoidea</taxon>
        <taxon>Noctuidae</taxon>
        <taxon>Amphipyrinae</taxon>
        <taxon>Spodoptera</taxon>
    </lineage>
</organism>
<evidence type="ECO:0000256" key="5">
    <source>
        <dbReference type="PROSITE-ProRule" id="PRU00042"/>
    </source>
</evidence>
<dbReference type="GO" id="GO:0000977">
    <property type="term" value="F:RNA polymerase II transcription regulatory region sequence-specific DNA binding"/>
    <property type="evidence" value="ECO:0007669"/>
    <property type="project" value="TreeGrafter"/>
</dbReference>
<dbReference type="PANTHER" id="PTHR24379:SF124">
    <property type="entry name" value="ZINC FINGER PROTEIN"/>
    <property type="match status" value="1"/>
</dbReference>
<evidence type="ECO:0000256" key="4">
    <source>
        <dbReference type="ARBA" id="ARBA00022833"/>
    </source>
</evidence>